<dbReference type="Proteomes" id="UP000252182">
    <property type="component" value="Chromosome"/>
</dbReference>
<dbReference type="PROSITE" id="PS00018">
    <property type="entry name" value="EF_HAND_1"/>
    <property type="match status" value="2"/>
</dbReference>
<reference evidence="4" key="1">
    <citation type="submission" date="2018-07" db="EMBL/GenBank/DDBJ databases">
        <authorList>
            <person name="Kim H."/>
        </authorList>
    </citation>
    <scope>NUCLEOTIDE SEQUENCE [LARGE SCALE GENOMIC DNA]</scope>
    <source>
        <strain evidence="4">F02</strain>
    </source>
</reference>
<evidence type="ECO:0000313" key="4">
    <source>
        <dbReference type="Proteomes" id="UP000252182"/>
    </source>
</evidence>
<dbReference type="KEGG" id="hyf:DTO96_101929"/>
<sequence length="125" mass="13785">MRKKIALVLMVSGLCGLNAFAKGNVTDTNGDGVFSRDEMIAAGVQRYEKKFSKADVNADGKVTLDEISGKKLSVAKSADQNKDDVITREEVKEHVTKSIDKRLAKKDINKDGMLSKEERKQKKAL</sequence>
<dbReference type="InterPro" id="IPR011992">
    <property type="entry name" value="EF-hand-dom_pair"/>
</dbReference>
<evidence type="ECO:0000256" key="1">
    <source>
        <dbReference type="SAM" id="SignalP"/>
    </source>
</evidence>
<protein>
    <recommendedName>
        <fullName evidence="2">EF-hand domain-containing protein</fullName>
    </recommendedName>
</protein>
<keyword evidence="1" id="KW-0732">Signal</keyword>
<feature type="signal peptide" evidence="1">
    <location>
        <begin position="1"/>
        <end position="21"/>
    </location>
</feature>
<gene>
    <name evidence="3" type="ORF">DTO96_101929</name>
</gene>
<dbReference type="InterPro" id="IPR018247">
    <property type="entry name" value="EF_Hand_1_Ca_BS"/>
</dbReference>
<dbReference type="Gene3D" id="1.10.238.10">
    <property type="entry name" value="EF-hand"/>
    <property type="match status" value="2"/>
</dbReference>
<feature type="domain" description="EF-hand" evidence="2">
    <location>
        <begin position="50"/>
        <end position="67"/>
    </location>
</feature>
<proteinExistence type="predicted"/>
<dbReference type="GO" id="GO:0005509">
    <property type="term" value="F:calcium ion binding"/>
    <property type="evidence" value="ECO:0007669"/>
    <property type="project" value="InterPro"/>
</dbReference>
<accession>A0A345DCV0</accession>
<dbReference type="InterPro" id="IPR002048">
    <property type="entry name" value="EF_hand_dom"/>
</dbReference>
<dbReference type="Pfam" id="PF13202">
    <property type="entry name" value="EF-hand_5"/>
    <property type="match status" value="2"/>
</dbReference>
<evidence type="ECO:0000313" key="3">
    <source>
        <dbReference type="EMBL" id="AXF86188.1"/>
    </source>
</evidence>
<organism evidence="3 4">
    <name type="scientific">Ephemeroptericola cinctiostellae</name>
    <dbReference type="NCBI Taxonomy" id="2268024"/>
    <lineage>
        <taxon>Bacteria</taxon>
        <taxon>Pseudomonadati</taxon>
        <taxon>Pseudomonadota</taxon>
        <taxon>Betaproteobacteria</taxon>
        <taxon>Burkholderiales</taxon>
        <taxon>Burkholderiaceae</taxon>
        <taxon>Ephemeroptericola</taxon>
    </lineage>
</organism>
<feature type="chain" id="PRO_5016996562" description="EF-hand domain-containing protein" evidence="1">
    <location>
        <begin position="22"/>
        <end position="125"/>
    </location>
</feature>
<keyword evidence="4" id="KW-1185">Reference proteome</keyword>
<evidence type="ECO:0000259" key="2">
    <source>
        <dbReference type="Pfam" id="PF13202"/>
    </source>
</evidence>
<dbReference type="SUPFAM" id="SSF47473">
    <property type="entry name" value="EF-hand"/>
    <property type="match status" value="1"/>
</dbReference>
<dbReference type="RefSeq" id="WP_114563290.1">
    <property type="nucleotide sequence ID" value="NZ_CP031124.1"/>
</dbReference>
<feature type="domain" description="EF-hand" evidence="2">
    <location>
        <begin position="107"/>
        <end position="118"/>
    </location>
</feature>
<dbReference type="AlphaFoldDB" id="A0A345DCV0"/>
<dbReference type="EMBL" id="CP031124">
    <property type="protein sequence ID" value="AXF86188.1"/>
    <property type="molecule type" value="Genomic_DNA"/>
</dbReference>
<dbReference type="OrthoDB" id="5461251at2"/>
<name>A0A345DCV0_9BURK</name>